<keyword evidence="3" id="KW-1185">Reference proteome</keyword>
<organism evidence="2 3">
    <name type="scientific">Clostridium muellerianum</name>
    <dbReference type="NCBI Taxonomy" id="2716538"/>
    <lineage>
        <taxon>Bacteria</taxon>
        <taxon>Bacillati</taxon>
        <taxon>Bacillota</taxon>
        <taxon>Clostridia</taxon>
        <taxon>Eubacteriales</taxon>
        <taxon>Clostridiaceae</taxon>
        <taxon>Clostridium</taxon>
    </lineage>
</organism>
<sequence>MPLPQENKKYTYADYFTWPDEERWEIIDGIPYMQAAPSWQHQSISLELSRQFANYLINKSCRVFTAPFDLIIPEENKKDEDCANVVQPDLIIVCNKEGLKGTGYYGVPSLIIEISSPSTTRRDKVFKFNKYEKAGVKEYWIVEPEGKFISVFVLQDNMRYGRPETYTEENKIKVSIFSDLEIDLNTVFDSI</sequence>
<dbReference type="InterPro" id="IPR008538">
    <property type="entry name" value="Uma2"/>
</dbReference>
<dbReference type="AlphaFoldDB" id="A0A7Y0EH06"/>
<dbReference type="RefSeq" id="WP_169297912.1">
    <property type="nucleotide sequence ID" value="NZ_JABBNI010000020.1"/>
</dbReference>
<dbReference type="InterPro" id="IPR012296">
    <property type="entry name" value="Nuclease_put_TT1808"/>
</dbReference>
<protein>
    <submittedName>
        <fullName evidence="2">Uma2 family endonuclease</fullName>
    </submittedName>
</protein>
<dbReference type="PANTHER" id="PTHR36558:SF1">
    <property type="entry name" value="RESTRICTION ENDONUCLEASE DOMAIN-CONTAINING PROTEIN-RELATED"/>
    <property type="match status" value="1"/>
</dbReference>
<gene>
    <name evidence="2" type="ORF">HBE96_11605</name>
</gene>
<evidence type="ECO:0000313" key="2">
    <source>
        <dbReference type="EMBL" id="NMM63311.1"/>
    </source>
</evidence>
<accession>A0A7Y0EH06</accession>
<feature type="domain" description="Putative restriction endonuclease" evidence="1">
    <location>
        <begin position="13"/>
        <end position="184"/>
    </location>
</feature>
<dbReference type="SUPFAM" id="SSF52980">
    <property type="entry name" value="Restriction endonuclease-like"/>
    <property type="match status" value="1"/>
</dbReference>
<reference evidence="2 3" key="2">
    <citation type="submission" date="2020-06" db="EMBL/GenBank/DDBJ databases">
        <title>Complete Genome Sequence of Clostridium muelleri sp. nov. P21T, an Acid-Alcohol Producing Acetogen Isolated from Old Hay.</title>
        <authorList>
            <person name="Duncan K.E."/>
            <person name="Tanner R.S."/>
        </authorList>
    </citation>
    <scope>NUCLEOTIDE SEQUENCE [LARGE SCALE GENOMIC DNA]</scope>
    <source>
        <strain evidence="2 3">P21</strain>
    </source>
</reference>
<dbReference type="GO" id="GO:0004519">
    <property type="term" value="F:endonuclease activity"/>
    <property type="evidence" value="ECO:0007669"/>
    <property type="project" value="UniProtKB-KW"/>
</dbReference>
<evidence type="ECO:0000313" key="3">
    <source>
        <dbReference type="Proteomes" id="UP000537131"/>
    </source>
</evidence>
<proteinExistence type="predicted"/>
<dbReference type="PANTHER" id="PTHR36558">
    <property type="entry name" value="GLR1098 PROTEIN"/>
    <property type="match status" value="1"/>
</dbReference>
<keyword evidence="2" id="KW-0540">Nuclease</keyword>
<keyword evidence="2" id="KW-0378">Hydrolase</keyword>
<dbReference type="EMBL" id="JABBNI010000020">
    <property type="protein sequence ID" value="NMM63311.1"/>
    <property type="molecule type" value="Genomic_DNA"/>
</dbReference>
<reference evidence="2 3" key="1">
    <citation type="submission" date="2020-04" db="EMBL/GenBank/DDBJ databases">
        <authorList>
            <person name="Doyle D.A."/>
        </authorList>
    </citation>
    <scope>NUCLEOTIDE SEQUENCE [LARGE SCALE GENOMIC DNA]</scope>
    <source>
        <strain evidence="2 3">P21</strain>
    </source>
</reference>
<dbReference type="Gene3D" id="3.90.1570.10">
    <property type="entry name" value="tt1808, chain A"/>
    <property type="match status" value="1"/>
</dbReference>
<evidence type="ECO:0000259" key="1">
    <source>
        <dbReference type="Pfam" id="PF05685"/>
    </source>
</evidence>
<dbReference type="CDD" id="cd06260">
    <property type="entry name" value="DUF820-like"/>
    <property type="match status" value="1"/>
</dbReference>
<dbReference type="Proteomes" id="UP000537131">
    <property type="component" value="Unassembled WGS sequence"/>
</dbReference>
<name>A0A7Y0EH06_9CLOT</name>
<dbReference type="InterPro" id="IPR011335">
    <property type="entry name" value="Restrct_endonuc-II-like"/>
</dbReference>
<keyword evidence="2" id="KW-0255">Endonuclease</keyword>
<dbReference type="Pfam" id="PF05685">
    <property type="entry name" value="Uma2"/>
    <property type="match status" value="1"/>
</dbReference>
<comment type="caution">
    <text evidence="2">The sequence shown here is derived from an EMBL/GenBank/DDBJ whole genome shotgun (WGS) entry which is preliminary data.</text>
</comment>